<dbReference type="Proteomes" id="UP000646827">
    <property type="component" value="Unassembled WGS sequence"/>
</dbReference>
<protein>
    <recommendedName>
        <fullName evidence="5">Chitosanase</fullName>
    </recommendedName>
</protein>
<accession>A0A8H7S235</accession>
<dbReference type="Gene3D" id="1.20.141.10">
    <property type="entry name" value="Chitosanase, subunit A, domain 1"/>
    <property type="match status" value="1"/>
</dbReference>
<evidence type="ECO:0000313" key="4">
    <source>
        <dbReference type="Proteomes" id="UP000646827"/>
    </source>
</evidence>
<dbReference type="EMBL" id="JAEPRB010000152">
    <property type="protein sequence ID" value="KAG2220096.1"/>
    <property type="molecule type" value="Genomic_DNA"/>
</dbReference>
<keyword evidence="2" id="KW-0732">Signal</keyword>
<reference evidence="3 4" key="1">
    <citation type="submission" date="2020-12" db="EMBL/GenBank/DDBJ databases">
        <title>Metabolic potential, ecology and presence of endohyphal bacteria is reflected in genomic diversity of Mucoromycotina.</title>
        <authorList>
            <person name="Muszewska A."/>
            <person name="Okrasinska A."/>
            <person name="Steczkiewicz K."/>
            <person name="Drgas O."/>
            <person name="Orlowska M."/>
            <person name="Perlinska-Lenart U."/>
            <person name="Aleksandrzak-Piekarczyk T."/>
            <person name="Szatraj K."/>
            <person name="Zielenkiewicz U."/>
            <person name="Pilsyk S."/>
            <person name="Malc E."/>
            <person name="Mieczkowski P."/>
            <person name="Kruszewska J.S."/>
            <person name="Biernat P."/>
            <person name="Pawlowska J."/>
        </authorList>
    </citation>
    <scope>NUCLEOTIDE SEQUENCE [LARGE SCALE GENOMIC DNA]</scope>
    <source>
        <strain evidence="3 4">CBS 142.35</strain>
    </source>
</reference>
<evidence type="ECO:0008006" key="5">
    <source>
        <dbReference type="Google" id="ProtNLM"/>
    </source>
</evidence>
<evidence type="ECO:0000256" key="1">
    <source>
        <dbReference type="SAM" id="MobiDB-lite"/>
    </source>
</evidence>
<dbReference type="InterPro" id="IPR023099">
    <property type="entry name" value="Glyco_hydro_46_N"/>
</dbReference>
<dbReference type="GO" id="GO:0016977">
    <property type="term" value="F:chitosanase activity"/>
    <property type="evidence" value="ECO:0007669"/>
    <property type="project" value="InterPro"/>
</dbReference>
<dbReference type="InterPro" id="IPR000400">
    <property type="entry name" value="Glyco_hydro_46"/>
</dbReference>
<dbReference type="GO" id="GO:0005975">
    <property type="term" value="P:carbohydrate metabolic process"/>
    <property type="evidence" value="ECO:0007669"/>
    <property type="project" value="InterPro"/>
</dbReference>
<dbReference type="CDD" id="cd00978">
    <property type="entry name" value="chitosanase_GH46"/>
    <property type="match status" value="1"/>
</dbReference>
<proteinExistence type="predicted"/>
<feature type="chain" id="PRO_5034655428" description="Chitosanase" evidence="2">
    <location>
        <begin position="21"/>
        <end position="363"/>
    </location>
</feature>
<dbReference type="OrthoDB" id="76114at2759"/>
<sequence>MQYTIVILASILLLLLLVQAEDNFCSGDFKPNDDICEKFEFDDTTDEEKCGAKDDDEDKKPDEHDGIELSNCTTFYDISDLPNQSIDNHTTKMAQLITNVFENGVTSIGYGYIEDIGDCRGYTSGYIGFTSGTNDAYSVVLQYLKKRPKSPLKKSLKELKRLSQYNFGDPRRADISKLKKSGYAKAWKNAACTDKAFIQTQLDIGHSMYLKPALKYAASVGVHSNLGKALFYDTIIQHGWQYTEPQINLPRILQLTGEKKKGESEKEYLTRFLTTRRQLACCSPSSAWNDSASREADLQKLVDDWEKNKDLKNSVRLEAMGVTVTGSEDLAIDTENCGNQKPKGNPQPRDLPLPDICPNPLMS</sequence>
<feature type="region of interest" description="Disordered" evidence="1">
    <location>
        <begin position="333"/>
        <end position="363"/>
    </location>
</feature>
<feature type="signal peptide" evidence="2">
    <location>
        <begin position="1"/>
        <end position="20"/>
    </location>
</feature>
<gene>
    <name evidence="3" type="ORF">INT45_005857</name>
</gene>
<keyword evidence="4" id="KW-1185">Reference proteome</keyword>
<comment type="caution">
    <text evidence="3">The sequence shown here is derived from an EMBL/GenBank/DDBJ whole genome shotgun (WGS) entry which is preliminary data.</text>
</comment>
<name>A0A8H7S235_9FUNG</name>
<dbReference type="SUPFAM" id="SSF53955">
    <property type="entry name" value="Lysozyme-like"/>
    <property type="match status" value="1"/>
</dbReference>
<evidence type="ECO:0000313" key="3">
    <source>
        <dbReference type="EMBL" id="KAG2220096.1"/>
    </source>
</evidence>
<feature type="region of interest" description="Disordered" evidence="1">
    <location>
        <begin position="47"/>
        <end position="66"/>
    </location>
</feature>
<dbReference type="Gene3D" id="3.30.386.10">
    <property type="entry name" value="Chitosanase, subunit A, domain 2"/>
    <property type="match status" value="1"/>
</dbReference>
<dbReference type="AlphaFoldDB" id="A0A8H7S235"/>
<dbReference type="InterPro" id="IPR023346">
    <property type="entry name" value="Lysozyme-like_dom_sf"/>
</dbReference>
<evidence type="ECO:0000256" key="2">
    <source>
        <dbReference type="SAM" id="SignalP"/>
    </source>
</evidence>
<organism evidence="3 4">
    <name type="scientific">Circinella minor</name>
    <dbReference type="NCBI Taxonomy" id="1195481"/>
    <lineage>
        <taxon>Eukaryota</taxon>
        <taxon>Fungi</taxon>
        <taxon>Fungi incertae sedis</taxon>
        <taxon>Mucoromycota</taxon>
        <taxon>Mucoromycotina</taxon>
        <taxon>Mucoromycetes</taxon>
        <taxon>Mucorales</taxon>
        <taxon>Lichtheimiaceae</taxon>
        <taxon>Circinella</taxon>
    </lineage>
</organism>
<dbReference type="Pfam" id="PF01374">
    <property type="entry name" value="Glyco_hydro_46"/>
    <property type="match status" value="1"/>
</dbReference>
<dbReference type="GO" id="GO:0005576">
    <property type="term" value="C:extracellular region"/>
    <property type="evidence" value="ECO:0007669"/>
    <property type="project" value="InterPro"/>
</dbReference>